<reference evidence="1" key="1">
    <citation type="submission" date="2021-06" db="EMBL/GenBank/DDBJ databases">
        <authorList>
            <person name="Kallberg Y."/>
            <person name="Tangrot J."/>
            <person name="Rosling A."/>
        </authorList>
    </citation>
    <scope>NUCLEOTIDE SEQUENCE</scope>
    <source>
        <strain evidence="1">AZ414A</strain>
    </source>
</reference>
<organism evidence="1 2">
    <name type="scientific">Diversispora eburnea</name>
    <dbReference type="NCBI Taxonomy" id="1213867"/>
    <lineage>
        <taxon>Eukaryota</taxon>
        <taxon>Fungi</taxon>
        <taxon>Fungi incertae sedis</taxon>
        <taxon>Mucoromycota</taxon>
        <taxon>Glomeromycotina</taxon>
        <taxon>Glomeromycetes</taxon>
        <taxon>Diversisporales</taxon>
        <taxon>Diversisporaceae</taxon>
        <taxon>Diversispora</taxon>
    </lineage>
</organism>
<dbReference type="AlphaFoldDB" id="A0A9N9FU72"/>
<accession>A0A9N9FU72</accession>
<protein>
    <submittedName>
        <fullName evidence="1">10097_t:CDS:1</fullName>
    </submittedName>
</protein>
<dbReference type="OrthoDB" id="10597229at2759"/>
<evidence type="ECO:0000313" key="1">
    <source>
        <dbReference type="EMBL" id="CAG8562587.1"/>
    </source>
</evidence>
<gene>
    <name evidence="1" type="ORF">DEBURN_LOCUS7663</name>
</gene>
<name>A0A9N9FU72_9GLOM</name>
<sequence>MFKFYSRSTIFHHETNDIYDKFTNSQTNSNNYSIFTQSDPDIPSLLQTTTTSRINCSSCEVDTSVGVGSTVTSTASNSQHSIFITITSSALTTGPNIIKSRKTSIFLSTITILIPGYTTTFEITQNGIETSTVYIPPSTVVVVKEATAKK</sequence>
<keyword evidence="2" id="KW-1185">Reference proteome</keyword>
<dbReference type="EMBL" id="CAJVPK010000966">
    <property type="protein sequence ID" value="CAG8562587.1"/>
    <property type="molecule type" value="Genomic_DNA"/>
</dbReference>
<proteinExistence type="predicted"/>
<comment type="caution">
    <text evidence="1">The sequence shown here is derived from an EMBL/GenBank/DDBJ whole genome shotgun (WGS) entry which is preliminary data.</text>
</comment>
<dbReference type="Proteomes" id="UP000789706">
    <property type="component" value="Unassembled WGS sequence"/>
</dbReference>
<evidence type="ECO:0000313" key="2">
    <source>
        <dbReference type="Proteomes" id="UP000789706"/>
    </source>
</evidence>